<dbReference type="Gene3D" id="6.10.140.1330">
    <property type="match status" value="1"/>
</dbReference>
<dbReference type="EMBL" id="CP014504">
    <property type="protein sequence ID" value="AMP99043.1"/>
    <property type="molecule type" value="Genomic_DNA"/>
</dbReference>
<evidence type="ECO:0000256" key="4">
    <source>
        <dbReference type="ARBA" id="ARBA00022692"/>
    </source>
</evidence>
<feature type="domain" description="Cation/H+ exchanger transmembrane" evidence="11">
    <location>
        <begin position="16"/>
        <end position="407"/>
    </location>
</feature>
<dbReference type="GO" id="GO:0098719">
    <property type="term" value="P:sodium ion import across plasma membrane"/>
    <property type="evidence" value="ECO:0007669"/>
    <property type="project" value="TreeGrafter"/>
</dbReference>
<accession>A0A127VCF6</accession>
<dbReference type="OrthoDB" id="9809206at2"/>
<evidence type="ECO:0000256" key="2">
    <source>
        <dbReference type="ARBA" id="ARBA00022448"/>
    </source>
</evidence>
<feature type="transmembrane region" description="Helical" evidence="10">
    <location>
        <begin position="157"/>
        <end position="177"/>
    </location>
</feature>
<evidence type="ECO:0000313" key="12">
    <source>
        <dbReference type="EMBL" id="AMP99043.1"/>
    </source>
</evidence>
<proteinExistence type="inferred from homology"/>
<evidence type="ECO:0000256" key="10">
    <source>
        <dbReference type="RuleBase" id="RU366002"/>
    </source>
</evidence>
<dbReference type="GO" id="GO:0015386">
    <property type="term" value="F:potassium:proton antiporter activity"/>
    <property type="evidence" value="ECO:0007669"/>
    <property type="project" value="TreeGrafter"/>
</dbReference>
<gene>
    <name evidence="12" type="ORF">AY601_2142</name>
</gene>
<evidence type="ECO:0000256" key="1">
    <source>
        <dbReference type="ARBA" id="ARBA00004651"/>
    </source>
</evidence>
<dbReference type="PANTHER" id="PTHR10110">
    <property type="entry name" value="SODIUM/HYDROGEN EXCHANGER"/>
    <property type="match status" value="1"/>
</dbReference>
<evidence type="ECO:0000256" key="9">
    <source>
        <dbReference type="ARBA" id="ARBA00023201"/>
    </source>
</evidence>
<dbReference type="AlphaFoldDB" id="A0A127VCF6"/>
<keyword evidence="8 10" id="KW-0472">Membrane</keyword>
<feature type="transmembrane region" description="Helical" evidence="10">
    <location>
        <begin position="271"/>
        <end position="292"/>
    </location>
</feature>
<feature type="transmembrane region" description="Helical" evidence="10">
    <location>
        <begin position="30"/>
        <end position="50"/>
    </location>
</feature>
<sequence length="537" mass="59799">MLHENLILILVLLLGVTILVMVGHKLKISYPIFLVLAGLIIGFIPGIPHLTVDPDIIFLLFLPPLLYEAAWTTSWKDFREYRGAIFLMAVGLVLITSVAVAYAAVAFIPGFTLALGFLLGGIISPPDAIAASSVLKGIKIPKTINSLLEGESLVNDASSLIVFKFALAAVVTGNFVLQDAALNFVVVAGFGILTGLAIGCIFYALHRWLPTNENIDTALTLLTPYFMYIVAEHFKVSGVMAVVSGGLFLCSQSHVILTPNSRLKVNSVWSAITFMMNGVVFILIGLALPDIVAGLGSEYPLKTAIFYGVGISILALFVRFFWLFSTSRFTRLVNKKTRIRYQGMTWHSSVVIVWAGMRGVVSLAAALSIPLMLNSQTPFPLRNLILFITFVVILVTLVIQGLSLPYVIKILKIPVNTYKIPEQEQSAQIKLRLIDKSLIRLQKTYQFQCIHNELMASFKTELENSLTGKRNNLEAFRTGKIDKQELKVYREIMLDLIHIQRDELHLLKNDRNYDDDIIREEERRLDLEELSTKGNLF</sequence>
<dbReference type="Proteomes" id="UP000071561">
    <property type="component" value="Chromosome"/>
</dbReference>
<evidence type="ECO:0000256" key="3">
    <source>
        <dbReference type="ARBA" id="ARBA00022475"/>
    </source>
</evidence>
<feature type="transmembrane region" description="Helical" evidence="10">
    <location>
        <begin position="345"/>
        <end position="372"/>
    </location>
</feature>
<protein>
    <submittedName>
        <fullName evidence="12">Sodium:hydrogen antiporter</fullName>
    </submittedName>
</protein>
<keyword evidence="2 10" id="KW-0813">Transport</keyword>
<dbReference type="NCBIfam" id="TIGR00831">
    <property type="entry name" value="a_cpa1"/>
    <property type="match status" value="1"/>
</dbReference>
<dbReference type="RefSeq" id="WP_068400395.1">
    <property type="nucleotide sequence ID" value="NZ_CP014504.1"/>
</dbReference>
<keyword evidence="7 10" id="KW-0406">Ion transport</keyword>
<keyword evidence="4 10" id="KW-0812">Transmembrane</keyword>
<dbReference type="InterPro" id="IPR006153">
    <property type="entry name" value="Cation/H_exchanger_TM"/>
</dbReference>
<comment type="caution">
    <text evidence="10">Lacks conserved residue(s) required for the propagation of feature annotation.</text>
</comment>
<evidence type="ECO:0000259" key="11">
    <source>
        <dbReference type="Pfam" id="PF00999"/>
    </source>
</evidence>
<keyword evidence="13" id="KW-1185">Reference proteome</keyword>
<evidence type="ECO:0000256" key="8">
    <source>
        <dbReference type="ARBA" id="ARBA00023136"/>
    </source>
</evidence>
<organism evidence="12 13">
    <name type="scientific">Pedobacter cryoconitis</name>
    <dbReference type="NCBI Taxonomy" id="188932"/>
    <lineage>
        <taxon>Bacteria</taxon>
        <taxon>Pseudomonadati</taxon>
        <taxon>Bacteroidota</taxon>
        <taxon>Sphingobacteriia</taxon>
        <taxon>Sphingobacteriales</taxon>
        <taxon>Sphingobacteriaceae</taxon>
        <taxon>Pedobacter</taxon>
    </lineage>
</organism>
<reference evidence="12 13" key="1">
    <citation type="submission" date="2016-03" db="EMBL/GenBank/DDBJ databases">
        <title>Complete genome sequence of Pedobacter cryoconitis PAMC 27485.</title>
        <authorList>
            <person name="Lee J."/>
            <person name="Kim O.-S."/>
        </authorList>
    </citation>
    <scope>NUCLEOTIDE SEQUENCE [LARGE SCALE GENOMIC DNA]</scope>
    <source>
        <strain evidence="12 13">PAMC 27485</strain>
    </source>
</reference>
<dbReference type="KEGG" id="pcm:AY601_2142"/>
<feature type="transmembrane region" description="Helical" evidence="10">
    <location>
        <begin position="85"/>
        <end position="108"/>
    </location>
</feature>
<dbReference type="Pfam" id="PF00999">
    <property type="entry name" value="Na_H_Exchanger"/>
    <property type="match status" value="1"/>
</dbReference>
<feature type="transmembrane region" description="Helical" evidence="10">
    <location>
        <begin position="6"/>
        <end position="23"/>
    </location>
</feature>
<dbReference type="PANTHER" id="PTHR10110:SF86">
    <property type="entry name" value="SODIUM_HYDROGEN EXCHANGER 7"/>
    <property type="match status" value="1"/>
</dbReference>
<feature type="transmembrane region" description="Helical" evidence="10">
    <location>
        <begin position="184"/>
        <end position="205"/>
    </location>
</feature>
<keyword evidence="6 10" id="KW-0915">Sodium</keyword>
<dbReference type="InterPro" id="IPR018422">
    <property type="entry name" value="Cation/H_exchanger_CPA1"/>
</dbReference>
<comment type="subcellular location">
    <subcellularLocation>
        <location evidence="1 10">Cell membrane</location>
        <topology evidence="1 10">Multi-pass membrane protein</topology>
    </subcellularLocation>
</comment>
<keyword evidence="9 10" id="KW-0739">Sodium transport</keyword>
<name>A0A127VCF6_9SPHI</name>
<keyword evidence="5 10" id="KW-1133">Transmembrane helix</keyword>
<keyword evidence="10" id="KW-0050">Antiport</keyword>
<evidence type="ECO:0000256" key="5">
    <source>
        <dbReference type="ARBA" id="ARBA00022989"/>
    </source>
</evidence>
<dbReference type="PATRIC" id="fig|188932.3.peg.2245"/>
<evidence type="ECO:0000256" key="6">
    <source>
        <dbReference type="ARBA" id="ARBA00023053"/>
    </source>
</evidence>
<keyword evidence="3 10" id="KW-1003">Cell membrane</keyword>
<comment type="similarity">
    <text evidence="10">Belongs to the monovalent cation:proton antiporter 1 (CPA1) transporter (TC 2.A.36) family.</text>
</comment>
<dbReference type="InterPro" id="IPR004705">
    <property type="entry name" value="Cation/H_exchanger_CPA1_bac"/>
</dbReference>
<dbReference type="GO" id="GO:0051453">
    <property type="term" value="P:regulation of intracellular pH"/>
    <property type="evidence" value="ECO:0007669"/>
    <property type="project" value="TreeGrafter"/>
</dbReference>
<dbReference type="GO" id="GO:0005886">
    <property type="term" value="C:plasma membrane"/>
    <property type="evidence" value="ECO:0007669"/>
    <property type="project" value="UniProtKB-SubCell"/>
</dbReference>
<evidence type="ECO:0000313" key="13">
    <source>
        <dbReference type="Proteomes" id="UP000071561"/>
    </source>
</evidence>
<comment type="function">
    <text evidence="10">Na(+)/H(+) antiporter that extrudes sodium in exchange for external protons.</text>
</comment>
<evidence type="ECO:0000256" key="7">
    <source>
        <dbReference type="ARBA" id="ARBA00023065"/>
    </source>
</evidence>
<dbReference type="GO" id="GO:0015385">
    <property type="term" value="F:sodium:proton antiporter activity"/>
    <property type="evidence" value="ECO:0007669"/>
    <property type="project" value="InterPro"/>
</dbReference>
<feature type="transmembrane region" description="Helical" evidence="10">
    <location>
        <begin position="304"/>
        <end position="324"/>
    </location>
</feature>
<feature type="transmembrane region" description="Helical" evidence="10">
    <location>
        <begin position="225"/>
        <end position="250"/>
    </location>
</feature>
<feature type="transmembrane region" description="Helical" evidence="10">
    <location>
        <begin position="384"/>
        <end position="408"/>
    </location>
</feature>